<name>A0ABP7ZIH4_9MICO</name>
<dbReference type="InterPro" id="IPR036628">
    <property type="entry name" value="Clp_N_dom_sf"/>
</dbReference>
<feature type="domain" description="Clp R" evidence="3">
    <location>
        <begin position="1"/>
        <end position="87"/>
    </location>
</feature>
<feature type="region of interest" description="Disordered" evidence="2">
    <location>
        <begin position="1"/>
        <end position="21"/>
    </location>
</feature>
<evidence type="ECO:0000313" key="5">
    <source>
        <dbReference type="Proteomes" id="UP001415169"/>
    </source>
</evidence>
<dbReference type="PROSITE" id="PS51903">
    <property type="entry name" value="CLP_R"/>
    <property type="match status" value="1"/>
</dbReference>
<dbReference type="RefSeq" id="WP_344790948.1">
    <property type="nucleotide sequence ID" value="NZ_BAABBV010000001.1"/>
</dbReference>
<sequence>MPASSDRKSTASHQGGSLPEQRLRADVRGLVQLAIVEASNRGAGAVEAEHLLLALLFDRRNRAATALAAAGLDYDAFAAALLTERENSLRAAGVEPIAAERLASAGQRSRTTFSASAKQALAAGHRVSTSRRSHTMRHTDVAAGVLSSQVGTVPRALAYAGFDRSELLKAVVSATQEG</sequence>
<evidence type="ECO:0000256" key="2">
    <source>
        <dbReference type="SAM" id="MobiDB-lite"/>
    </source>
</evidence>
<evidence type="ECO:0000313" key="4">
    <source>
        <dbReference type="EMBL" id="GAA4159163.1"/>
    </source>
</evidence>
<reference evidence="4" key="1">
    <citation type="journal article" date="2014" name="Int. J. Syst. Evol. Microbiol.">
        <title>Complete genome of a new Firmicutes species belonging to the dominant human colonic microbiota ('Ruminococcus bicirculans') reveals two chromosomes and a selective capacity to utilize plant glucans.</title>
        <authorList>
            <consortium name="NISC Comparative Sequencing Program"/>
            <person name="Wegmann U."/>
            <person name="Louis P."/>
            <person name="Goesmann A."/>
            <person name="Henrissat B."/>
            <person name="Duncan S.H."/>
            <person name="Flint H.J."/>
        </authorList>
    </citation>
    <scope>NUCLEOTIDE SEQUENCE</scope>
    <source>
        <strain evidence="4">JCM 17590</strain>
    </source>
</reference>
<comment type="caution">
    <text evidence="4">The sequence shown here is derived from an EMBL/GenBank/DDBJ whole genome shotgun (WGS) entry which is preliminary data.</text>
</comment>
<evidence type="ECO:0000256" key="1">
    <source>
        <dbReference type="PROSITE-ProRule" id="PRU01251"/>
    </source>
</evidence>
<dbReference type="Gene3D" id="1.10.1780.10">
    <property type="entry name" value="Clp, N-terminal domain"/>
    <property type="match status" value="1"/>
</dbReference>
<protein>
    <recommendedName>
        <fullName evidence="3">Clp R domain-containing protein</fullName>
    </recommendedName>
</protein>
<dbReference type="EMBL" id="BAABBV010000001">
    <property type="protein sequence ID" value="GAA4159163.1"/>
    <property type="molecule type" value="Genomic_DNA"/>
</dbReference>
<proteinExistence type="predicted"/>
<dbReference type="Proteomes" id="UP001415169">
    <property type="component" value="Unassembled WGS sequence"/>
</dbReference>
<gene>
    <name evidence="4" type="ORF">GCM10022286_13100</name>
</gene>
<accession>A0ABP7ZIH4</accession>
<dbReference type="InterPro" id="IPR004176">
    <property type="entry name" value="Clp_R_N"/>
</dbReference>
<keyword evidence="5" id="KW-1185">Reference proteome</keyword>
<organism evidence="4 5">
    <name type="scientific">Gryllotalpicola daejeonensis</name>
    <dbReference type="NCBI Taxonomy" id="993087"/>
    <lineage>
        <taxon>Bacteria</taxon>
        <taxon>Bacillati</taxon>
        <taxon>Actinomycetota</taxon>
        <taxon>Actinomycetes</taxon>
        <taxon>Micrococcales</taxon>
        <taxon>Microbacteriaceae</taxon>
        <taxon>Gryllotalpicola</taxon>
    </lineage>
</organism>
<evidence type="ECO:0000259" key="3">
    <source>
        <dbReference type="PROSITE" id="PS51903"/>
    </source>
</evidence>
<reference evidence="4" key="2">
    <citation type="submission" date="2023-12" db="EMBL/GenBank/DDBJ databases">
        <authorList>
            <person name="Sun Q."/>
            <person name="Inoue M."/>
        </authorList>
    </citation>
    <scope>NUCLEOTIDE SEQUENCE</scope>
    <source>
        <strain evidence="4">JCM 17590</strain>
    </source>
</reference>
<dbReference type="Pfam" id="PF02861">
    <property type="entry name" value="Clp_N"/>
    <property type="match status" value="1"/>
</dbReference>
<keyword evidence="1" id="KW-0677">Repeat</keyword>
<dbReference type="SUPFAM" id="SSF81923">
    <property type="entry name" value="Double Clp-N motif"/>
    <property type="match status" value="1"/>
</dbReference>